<evidence type="ECO:0000256" key="2">
    <source>
        <dbReference type="ARBA" id="ARBA00022679"/>
    </source>
</evidence>
<sequence>MVLVTKHWEKSFGKWEKVFKPLSSCDVPQLKKPSPWPGINNAVNRELLRSLPADLLPSLKLVSDSPLAWWYGQFIKFILRPQEELLSYVKTIKGSDFIHPIAGLHVRRTDKIGTEASGWKVEEYMVHVEDFYSQLELEHSVPVKRVYVATDDPKVLRSLQKSYKNYTFLTNPKGTATAKVVKNRYSMKSLFGAVTDVFLLAHTDFLVCTFSSGFCRLSYELMQTDADFSRKAHSLDVEYHYAGSLPPSRQVLYSHSPLFNYEMALQVGDVLTKGNEYDIVNEAKEGRLWDGYNKAYNLRTKLMSLYPTYKTKPLTIVGDFPKYANVKLVSPSPDKDFENL</sequence>
<keyword evidence="1 3" id="KW-0328">Glycosyltransferase</keyword>
<evidence type="ECO:0000313" key="6">
    <source>
        <dbReference type="RefSeq" id="XP_022253974.1"/>
    </source>
</evidence>
<comment type="similarity">
    <text evidence="3">Belongs to the glycosyltransferase 23 family.</text>
</comment>
<dbReference type="Pfam" id="PF19745">
    <property type="entry name" value="FUT8_N_cat"/>
    <property type="match status" value="1"/>
</dbReference>
<evidence type="ECO:0000256" key="1">
    <source>
        <dbReference type="ARBA" id="ARBA00022676"/>
    </source>
</evidence>
<evidence type="ECO:0000313" key="5">
    <source>
        <dbReference type="Proteomes" id="UP000694941"/>
    </source>
</evidence>
<dbReference type="PANTHER" id="PTHR13132">
    <property type="entry name" value="ALPHA- 1,6 -FUCOSYLTRANSFERASE"/>
    <property type="match status" value="1"/>
</dbReference>
<proteinExistence type="inferred from homology"/>
<accession>A0ABM1TDL8</accession>
<feature type="domain" description="GT23" evidence="4">
    <location>
        <begin position="1"/>
        <end position="238"/>
    </location>
</feature>
<protein>
    <submittedName>
        <fullName evidence="6">Alpha-(1,6)-fucosyltransferase-like</fullName>
    </submittedName>
</protein>
<dbReference type="InterPro" id="IPR045573">
    <property type="entry name" value="Fut8_N_cat"/>
</dbReference>
<dbReference type="Gene3D" id="2.30.30.40">
    <property type="entry name" value="SH3 Domains"/>
    <property type="match status" value="1"/>
</dbReference>
<reference evidence="6" key="1">
    <citation type="submission" date="2025-08" db="UniProtKB">
        <authorList>
            <consortium name="RefSeq"/>
        </authorList>
    </citation>
    <scope>IDENTIFICATION</scope>
    <source>
        <tissue evidence="6">Muscle</tissue>
    </source>
</reference>
<dbReference type="InterPro" id="IPR027350">
    <property type="entry name" value="GT23_dom"/>
</dbReference>
<feature type="region of interest" description="Important for donor substrate binding" evidence="3">
    <location>
        <begin position="107"/>
        <end position="108"/>
    </location>
</feature>
<dbReference type="GeneID" id="106469688"/>
<evidence type="ECO:0000259" key="4">
    <source>
        <dbReference type="PROSITE" id="PS51659"/>
    </source>
</evidence>
<organism evidence="5 6">
    <name type="scientific">Limulus polyphemus</name>
    <name type="common">Atlantic horseshoe crab</name>
    <dbReference type="NCBI Taxonomy" id="6850"/>
    <lineage>
        <taxon>Eukaryota</taxon>
        <taxon>Metazoa</taxon>
        <taxon>Ecdysozoa</taxon>
        <taxon>Arthropoda</taxon>
        <taxon>Chelicerata</taxon>
        <taxon>Merostomata</taxon>
        <taxon>Xiphosura</taxon>
        <taxon>Limulidae</taxon>
        <taxon>Limulus</taxon>
    </lineage>
</organism>
<dbReference type="PROSITE" id="PS51659">
    <property type="entry name" value="GT23"/>
    <property type="match status" value="1"/>
</dbReference>
<keyword evidence="2 3" id="KW-0808">Transferase</keyword>
<dbReference type="Gene3D" id="3.40.50.11350">
    <property type="match status" value="1"/>
</dbReference>
<dbReference type="RefSeq" id="XP_022253974.1">
    <property type="nucleotide sequence ID" value="XM_022398266.1"/>
</dbReference>
<gene>
    <name evidence="6" type="primary">LOC106469688</name>
</gene>
<dbReference type="Proteomes" id="UP000694941">
    <property type="component" value="Unplaced"/>
</dbReference>
<keyword evidence="5" id="KW-1185">Reference proteome</keyword>
<name>A0ABM1TDL8_LIMPO</name>
<dbReference type="PANTHER" id="PTHR13132:SF29">
    <property type="entry name" value="ALPHA-(1,6)-FUCOSYLTRANSFERASE"/>
    <property type="match status" value="1"/>
</dbReference>
<evidence type="ECO:0000256" key="3">
    <source>
        <dbReference type="PROSITE-ProRule" id="PRU00992"/>
    </source>
</evidence>